<dbReference type="InterPro" id="IPR036047">
    <property type="entry name" value="F-box-like_dom_sf"/>
</dbReference>
<reference evidence="2 3" key="1">
    <citation type="journal article" date="2018" name="Genome Biol. Evol.">
        <title>Multiple Roots of Fruiting Body Formation in Amoebozoa.</title>
        <authorList>
            <person name="Hillmann F."/>
            <person name="Forbes G."/>
            <person name="Novohradska S."/>
            <person name="Ferling I."/>
            <person name="Riege K."/>
            <person name="Groth M."/>
            <person name="Westermann M."/>
            <person name="Marz M."/>
            <person name="Spaller T."/>
            <person name="Winckler T."/>
            <person name="Schaap P."/>
            <person name="Glockner G."/>
        </authorList>
    </citation>
    <scope>NUCLEOTIDE SEQUENCE [LARGE SCALE GENOMIC DNA]</scope>
    <source>
        <strain evidence="2 3">Jena</strain>
    </source>
</reference>
<evidence type="ECO:0000259" key="1">
    <source>
        <dbReference type="PROSITE" id="PS50181"/>
    </source>
</evidence>
<feature type="domain" description="F-box" evidence="1">
    <location>
        <begin position="1"/>
        <end position="51"/>
    </location>
</feature>
<dbReference type="EMBL" id="MDYQ01000051">
    <property type="protein sequence ID" value="PRP85054.1"/>
    <property type="molecule type" value="Genomic_DNA"/>
</dbReference>
<dbReference type="Pfam" id="PF00646">
    <property type="entry name" value="F-box"/>
    <property type="match status" value="1"/>
</dbReference>
<name>A0A2P6NM62_9EUKA</name>
<keyword evidence="3" id="KW-1185">Reference proteome</keyword>
<accession>A0A2P6NM62</accession>
<dbReference type="SUPFAM" id="SSF81383">
    <property type="entry name" value="F-box domain"/>
    <property type="match status" value="1"/>
</dbReference>
<sequence>MAVPSDVWTDILKYLPTSELCAPCFTSKSLRDSVCRLIDSGPSCNSHWWRHRKQLPVDNEEVVQWWLRELREPTREEVVEAARRDNVKVLDVLGWDDTHLSPRHRAIIRGYWSDKLTPSWNWKDILEAALSKGSKKTISACIKRGHPTTEESDSYVFYKSLGVRGDLEIIRWVLEGHEVEGLSPLQWPSTGESNSLMYCELGYHGHTHVITWLKQTNKLRVDAVHQLYQGAGRAGRMDEQNVNPPSHPLLSLDDFVHSIQVFEWALSHNVMSNSLPELYKLAFEAGCRKRCYEMRYIPHSHLGASELVSPTHDDYEVFQLAIDHGLLTKDSRIYIHSPSSHLAMVQWLHSRGSLQAEFLCHDAIKHDCLDVLKWALDNGYPMHLDAVFFHGSKEMIEWALGEREYLKWSDVPTDNNLISWTEEKIYHSLLEPRTDHQYILAVEYLLQRKWKKSAQEVEKWFDREPGDITVTWLEDLWKYGPEEESPKRKRNCFEE</sequence>
<organism evidence="2 3">
    <name type="scientific">Planoprotostelium fungivorum</name>
    <dbReference type="NCBI Taxonomy" id="1890364"/>
    <lineage>
        <taxon>Eukaryota</taxon>
        <taxon>Amoebozoa</taxon>
        <taxon>Evosea</taxon>
        <taxon>Variosea</taxon>
        <taxon>Cavosteliida</taxon>
        <taxon>Cavosteliaceae</taxon>
        <taxon>Planoprotostelium</taxon>
    </lineage>
</organism>
<dbReference type="PROSITE" id="PS50181">
    <property type="entry name" value="FBOX"/>
    <property type="match status" value="1"/>
</dbReference>
<comment type="caution">
    <text evidence="2">The sequence shown here is derived from an EMBL/GenBank/DDBJ whole genome shotgun (WGS) entry which is preliminary data.</text>
</comment>
<evidence type="ECO:0000313" key="3">
    <source>
        <dbReference type="Proteomes" id="UP000241769"/>
    </source>
</evidence>
<dbReference type="AlphaFoldDB" id="A0A2P6NM62"/>
<protein>
    <recommendedName>
        <fullName evidence="1">F-box domain-containing protein</fullName>
    </recommendedName>
</protein>
<gene>
    <name evidence="2" type="ORF">PROFUN_07238</name>
</gene>
<dbReference type="InParanoid" id="A0A2P6NM62"/>
<evidence type="ECO:0000313" key="2">
    <source>
        <dbReference type="EMBL" id="PRP85054.1"/>
    </source>
</evidence>
<dbReference type="Proteomes" id="UP000241769">
    <property type="component" value="Unassembled WGS sequence"/>
</dbReference>
<dbReference type="InterPro" id="IPR001810">
    <property type="entry name" value="F-box_dom"/>
</dbReference>
<proteinExistence type="predicted"/>
<dbReference type="SUPFAM" id="SSF140860">
    <property type="entry name" value="Pseudo ankyrin repeat-like"/>
    <property type="match status" value="1"/>
</dbReference>